<feature type="non-terminal residue" evidence="4">
    <location>
        <position position="1"/>
    </location>
</feature>
<keyword evidence="3" id="KW-0720">Serine protease</keyword>
<name>A0ABY7DPV3_MYAAR</name>
<dbReference type="PANTHER" id="PTHR42884:SF31">
    <property type="entry name" value="PROPROTEIN CONVERTASE SUBTILISIN_KEXIN TYPE 5"/>
    <property type="match status" value="1"/>
</dbReference>
<keyword evidence="5" id="KW-1185">Reference proteome</keyword>
<organism evidence="4 5">
    <name type="scientific">Mya arenaria</name>
    <name type="common">Soft-shell clam</name>
    <dbReference type="NCBI Taxonomy" id="6604"/>
    <lineage>
        <taxon>Eukaryota</taxon>
        <taxon>Metazoa</taxon>
        <taxon>Spiralia</taxon>
        <taxon>Lophotrochozoa</taxon>
        <taxon>Mollusca</taxon>
        <taxon>Bivalvia</taxon>
        <taxon>Autobranchia</taxon>
        <taxon>Heteroconchia</taxon>
        <taxon>Euheterodonta</taxon>
        <taxon>Imparidentia</taxon>
        <taxon>Neoheterodontei</taxon>
        <taxon>Myida</taxon>
        <taxon>Myoidea</taxon>
        <taxon>Myidae</taxon>
        <taxon>Mya</taxon>
    </lineage>
</organism>
<evidence type="ECO:0000256" key="3">
    <source>
        <dbReference type="ARBA" id="ARBA00022825"/>
    </source>
</evidence>
<gene>
    <name evidence="4" type="ORF">MAR_023073</name>
</gene>
<proteinExistence type="predicted"/>
<dbReference type="PANTHER" id="PTHR42884">
    <property type="entry name" value="PROPROTEIN CONVERTASE SUBTILISIN/KEXIN-RELATED"/>
    <property type="match status" value="1"/>
</dbReference>
<protein>
    <submittedName>
        <fullName evidence="4">NEC2-like protein</fullName>
    </submittedName>
</protein>
<accession>A0ABY7DPV3</accession>
<dbReference type="SUPFAM" id="SSF52743">
    <property type="entry name" value="Subtilisin-like"/>
    <property type="match status" value="1"/>
</dbReference>
<evidence type="ECO:0000313" key="5">
    <source>
        <dbReference type="Proteomes" id="UP001164746"/>
    </source>
</evidence>
<dbReference type="Gene3D" id="3.40.50.200">
    <property type="entry name" value="Peptidase S8/S53 domain"/>
    <property type="match status" value="1"/>
</dbReference>
<reference evidence="4" key="1">
    <citation type="submission" date="2022-11" db="EMBL/GenBank/DDBJ databases">
        <title>Centuries of genome instability and evolution in soft-shell clam transmissible cancer (bioRxiv).</title>
        <authorList>
            <person name="Hart S.F.M."/>
            <person name="Yonemitsu M.A."/>
            <person name="Giersch R.M."/>
            <person name="Beal B.F."/>
            <person name="Arriagada G."/>
            <person name="Davis B.W."/>
            <person name="Ostrander E.A."/>
            <person name="Goff S.P."/>
            <person name="Metzger M.J."/>
        </authorList>
    </citation>
    <scope>NUCLEOTIDE SEQUENCE</scope>
    <source>
        <strain evidence="4">MELC-2E11</strain>
        <tissue evidence="4">Siphon/mantle</tissue>
    </source>
</reference>
<dbReference type="EMBL" id="CP111014">
    <property type="protein sequence ID" value="WAQ98700.1"/>
    <property type="molecule type" value="Genomic_DNA"/>
</dbReference>
<keyword evidence="1" id="KW-0645">Protease</keyword>
<sequence>MLVMKLIWKYDYFVLSILICNCVRTVEIDSHAIRIVVKSEEIHLNSIKESFETYNFRFDGKISNNLVIFKTNSFGSHRLSSYELEILQHSNSQIQKLSQSYSLYSDIEREEETTESNSENDDLEIDDDGFANVCAPFFDTALGIDKAWAKHGVSGRGVVVGITDVGLNSEEMDITNIVNKELSCDFLTGVPGDFSSINAYLGRKSQAAASVGLIVGKKAGDACIKCGQGVAYGAKVADLQFAKSKGNQRMFPYIDSAIYARALSHRRDAIHILSNRWVLREPFKKSDFYEDDVLTEGLRQGRHGLGSVYVFPAGQPGSGLAN</sequence>
<evidence type="ECO:0000256" key="2">
    <source>
        <dbReference type="ARBA" id="ARBA00022801"/>
    </source>
</evidence>
<evidence type="ECO:0000256" key="1">
    <source>
        <dbReference type="ARBA" id="ARBA00022670"/>
    </source>
</evidence>
<keyword evidence="2" id="KW-0378">Hydrolase</keyword>
<dbReference type="Proteomes" id="UP001164746">
    <property type="component" value="Chromosome 3"/>
</dbReference>
<evidence type="ECO:0000313" key="4">
    <source>
        <dbReference type="EMBL" id="WAQ98700.1"/>
    </source>
</evidence>
<dbReference type="InterPro" id="IPR036852">
    <property type="entry name" value="Peptidase_S8/S53_dom_sf"/>
</dbReference>